<proteinExistence type="predicted"/>
<comment type="subcellular location">
    <subcellularLocation>
        <location evidence="1">Nucleus</location>
    </subcellularLocation>
</comment>
<keyword evidence="6" id="KW-1185">Reference proteome</keyword>
<dbReference type="EMBL" id="BGZK01001736">
    <property type="protein sequence ID" value="GBP85428.1"/>
    <property type="molecule type" value="Genomic_DNA"/>
</dbReference>
<name>A0A4C1ZC79_EUMVA</name>
<evidence type="ECO:0000313" key="6">
    <source>
        <dbReference type="Proteomes" id="UP000299102"/>
    </source>
</evidence>
<feature type="compositionally biased region" description="Pro residues" evidence="3">
    <location>
        <begin position="156"/>
        <end position="166"/>
    </location>
</feature>
<sequence>MLGPLVLTISNHSNDEHLILFQLHKEIKWRSRVCAHRGYECTLPVVCGREYCPRHILEDPTAPYKQCLHTYSNGERCPLPAPAPQNTVHDNRKDQGLCFEHARAAMSARQRSGAPPPPVTTVETILHQLQHYVRPERPRTTSCASAVSVVSDPDDGPAPHPLDPFS</sequence>
<evidence type="ECO:0000259" key="4">
    <source>
        <dbReference type="Pfam" id="PF13891"/>
    </source>
</evidence>
<dbReference type="Proteomes" id="UP000299102">
    <property type="component" value="Unassembled WGS sequence"/>
</dbReference>
<evidence type="ECO:0000256" key="3">
    <source>
        <dbReference type="SAM" id="MobiDB-lite"/>
    </source>
</evidence>
<evidence type="ECO:0000256" key="2">
    <source>
        <dbReference type="ARBA" id="ARBA00023242"/>
    </source>
</evidence>
<organism evidence="5 6">
    <name type="scientific">Eumeta variegata</name>
    <name type="common">Bagworm moth</name>
    <name type="synonym">Eumeta japonica</name>
    <dbReference type="NCBI Taxonomy" id="151549"/>
    <lineage>
        <taxon>Eukaryota</taxon>
        <taxon>Metazoa</taxon>
        <taxon>Ecdysozoa</taxon>
        <taxon>Arthropoda</taxon>
        <taxon>Hexapoda</taxon>
        <taxon>Insecta</taxon>
        <taxon>Pterygota</taxon>
        <taxon>Neoptera</taxon>
        <taxon>Endopterygota</taxon>
        <taxon>Lepidoptera</taxon>
        <taxon>Glossata</taxon>
        <taxon>Ditrysia</taxon>
        <taxon>Tineoidea</taxon>
        <taxon>Psychidae</taxon>
        <taxon>Oiketicinae</taxon>
        <taxon>Eumeta</taxon>
    </lineage>
</organism>
<keyword evidence="2" id="KW-0539">Nucleus</keyword>
<comment type="caution">
    <text evidence="5">The sequence shown here is derived from an EMBL/GenBank/DDBJ whole genome shotgun (WGS) entry which is preliminary data.</text>
</comment>
<evidence type="ECO:0000313" key="5">
    <source>
        <dbReference type="EMBL" id="GBP85428.1"/>
    </source>
</evidence>
<dbReference type="AlphaFoldDB" id="A0A4C1ZC79"/>
<feature type="region of interest" description="Disordered" evidence="3">
    <location>
        <begin position="134"/>
        <end position="166"/>
    </location>
</feature>
<evidence type="ECO:0000256" key="1">
    <source>
        <dbReference type="ARBA" id="ARBA00004123"/>
    </source>
</evidence>
<dbReference type="STRING" id="151549.A0A4C1ZC79"/>
<dbReference type="OrthoDB" id="677315at2759"/>
<feature type="domain" description="KANL2-like probable zinc-finger" evidence="4">
    <location>
        <begin position="34"/>
        <end position="102"/>
    </location>
</feature>
<protein>
    <submittedName>
        <fullName evidence="5">KAT8 regulatory NSL complex subunit 2</fullName>
    </submittedName>
</protein>
<accession>A0A4C1ZC79</accession>
<dbReference type="Pfam" id="PF13891">
    <property type="entry name" value="zf-C3HC3H_KANSL2"/>
    <property type="match status" value="1"/>
</dbReference>
<dbReference type="InterPro" id="IPR025927">
    <property type="entry name" value="Znf_KANL2-like"/>
</dbReference>
<reference evidence="5 6" key="1">
    <citation type="journal article" date="2019" name="Commun. Biol.">
        <title>The bagworm genome reveals a unique fibroin gene that provides high tensile strength.</title>
        <authorList>
            <person name="Kono N."/>
            <person name="Nakamura H."/>
            <person name="Ohtoshi R."/>
            <person name="Tomita M."/>
            <person name="Numata K."/>
            <person name="Arakawa K."/>
        </authorList>
    </citation>
    <scope>NUCLEOTIDE SEQUENCE [LARGE SCALE GENOMIC DNA]</scope>
</reference>
<gene>
    <name evidence="5" type="primary">KANSL2</name>
    <name evidence="5" type="ORF">EVAR_55189_1</name>
</gene>
<dbReference type="GO" id="GO:0005634">
    <property type="term" value="C:nucleus"/>
    <property type="evidence" value="ECO:0007669"/>
    <property type="project" value="UniProtKB-SubCell"/>
</dbReference>